<reference evidence="6 7" key="2">
    <citation type="submission" date="2019-08" db="EMBL/GenBank/DDBJ databases">
        <authorList>
            <person name="Henke P."/>
        </authorList>
    </citation>
    <scope>NUCLEOTIDE SEQUENCE [LARGE SCALE GENOMIC DNA]</scope>
    <source>
        <strain evidence="6">Phe10_nw2017</strain>
    </source>
</reference>
<gene>
    <name evidence="6" type="ORF">E3A20_14950</name>
</gene>
<dbReference type="InterPro" id="IPR004843">
    <property type="entry name" value="Calcineurin-like_PHP"/>
</dbReference>
<comment type="caution">
    <text evidence="6">The sequence shown here is derived from an EMBL/GenBank/DDBJ whole genome shotgun (WGS) entry which is preliminary data.</text>
</comment>
<feature type="domain" description="Calcineurin-like phosphoesterase" evidence="5">
    <location>
        <begin position="12"/>
        <end position="126"/>
    </location>
</feature>
<accession>A0A5C6M3Q6</accession>
<evidence type="ECO:0000313" key="7">
    <source>
        <dbReference type="Proteomes" id="UP000321083"/>
    </source>
</evidence>
<sequence length="185" mass="20108">MAHSDNTSSTVILHLTDLHFGWEGGTNAETLKAQRTNCLNALHTALKKLVADASNTHWKPDIVAITGDLGWKGAAADYKALKKWLDPVLKTLGLKYSDVVVCPGNHDIDRETAEPIGRPNNPAAADKMLKYPVPNSYLETFAAYSAFCKAAKIPAYKLGAASSHLVGTRVVKNIRFVALNSAWYC</sequence>
<keyword evidence="1" id="KW-0479">Metal-binding</keyword>
<organism evidence="6 7">
    <name type="scientific">Planctomyces bekefii</name>
    <dbReference type="NCBI Taxonomy" id="1653850"/>
    <lineage>
        <taxon>Bacteria</taxon>
        <taxon>Pseudomonadati</taxon>
        <taxon>Planctomycetota</taxon>
        <taxon>Planctomycetia</taxon>
        <taxon>Planctomycetales</taxon>
        <taxon>Planctomycetaceae</taxon>
        <taxon>Planctomyces</taxon>
    </lineage>
</organism>
<keyword evidence="7" id="KW-1185">Reference proteome</keyword>
<keyword evidence="2" id="KW-0378">Hydrolase</keyword>
<reference evidence="6 7" key="1">
    <citation type="submission" date="2019-08" db="EMBL/GenBank/DDBJ databases">
        <title>100 year-old enigma solved: identification of Planctomyces bekefii, the type genus and species of the phylum Planctomycetes.</title>
        <authorList>
            <person name="Svetlana D.N."/>
            <person name="Overmann J."/>
        </authorList>
    </citation>
    <scope>NUCLEOTIDE SEQUENCE [LARGE SCALE GENOMIC DNA]</scope>
    <source>
        <strain evidence="6">Phe10_nw2017</strain>
    </source>
</reference>
<evidence type="ECO:0000256" key="1">
    <source>
        <dbReference type="ARBA" id="ARBA00022723"/>
    </source>
</evidence>
<dbReference type="EMBL" id="SRHE01000293">
    <property type="protein sequence ID" value="TWW09380.1"/>
    <property type="molecule type" value="Genomic_DNA"/>
</dbReference>
<evidence type="ECO:0000259" key="5">
    <source>
        <dbReference type="Pfam" id="PF00149"/>
    </source>
</evidence>
<evidence type="ECO:0000313" key="6">
    <source>
        <dbReference type="EMBL" id="TWW09380.1"/>
    </source>
</evidence>
<feature type="non-terminal residue" evidence="6">
    <location>
        <position position="185"/>
    </location>
</feature>
<dbReference type="GO" id="GO:0016787">
    <property type="term" value="F:hydrolase activity"/>
    <property type="evidence" value="ECO:0007669"/>
    <property type="project" value="UniProtKB-KW"/>
</dbReference>
<comment type="similarity">
    <text evidence="4">Belongs to the cyclic nucleotide phosphodiesterase class-III family.</text>
</comment>
<evidence type="ECO:0000256" key="2">
    <source>
        <dbReference type="ARBA" id="ARBA00022801"/>
    </source>
</evidence>
<dbReference type="PANTHER" id="PTHR42988:SF2">
    <property type="entry name" value="CYCLIC NUCLEOTIDE PHOSPHODIESTERASE CBUA0032-RELATED"/>
    <property type="match status" value="1"/>
</dbReference>
<proteinExistence type="inferred from homology"/>
<dbReference type="AlphaFoldDB" id="A0A5C6M3Q6"/>
<name>A0A5C6M3Q6_9PLAN</name>
<protein>
    <recommendedName>
        <fullName evidence="5">Calcineurin-like phosphoesterase domain-containing protein</fullName>
    </recommendedName>
</protein>
<evidence type="ECO:0000256" key="4">
    <source>
        <dbReference type="ARBA" id="ARBA00025742"/>
    </source>
</evidence>
<keyword evidence="3" id="KW-0408">Iron</keyword>
<dbReference type="SUPFAM" id="SSF56300">
    <property type="entry name" value="Metallo-dependent phosphatases"/>
    <property type="match status" value="1"/>
</dbReference>
<dbReference type="GO" id="GO:0046872">
    <property type="term" value="F:metal ion binding"/>
    <property type="evidence" value="ECO:0007669"/>
    <property type="project" value="UniProtKB-KW"/>
</dbReference>
<dbReference type="InterPro" id="IPR050884">
    <property type="entry name" value="CNP_phosphodiesterase-III"/>
</dbReference>
<dbReference type="Gene3D" id="3.60.21.10">
    <property type="match status" value="1"/>
</dbReference>
<dbReference type="Pfam" id="PF00149">
    <property type="entry name" value="Metallophos"/>
    <property type="match status" value="1"/>
</dbReference>
<dbReference type="InterPro" id="IPR029052">
    <property type="entry name" value="Metallo-depent_PP-like"/>
</dbReference>
<dbReference type="Proteomes" id="UP000321083">
    <property type="component" value="Unassembled WGS sequence"/>
</dbReference>
<evidence type="ECO:0000256" key="3">
    <source>
        <dbReference type="ARBA" id="ARBA00023004"/>
    </source>
</evidence>
<dbReference type="PANTHER" id="PTHR42988">
    <property type="entry name" value="PHOSPHOHYDROLASE"/>
    <property type="match status" value="1"/>
</dbReference>